<evidence type="ECO:0000313" key="1">
    <source>
        <dbReference type="EMBL" id="KZM34248.1"/>
    </source>
</evidence>
<dbReference type="AlphaFoldDB" id="A0A161YEL5"/>
<proteinExistence type="predicted"/>
<name>A0A161YEL5_9CELL</name>
<sequence>MQAAESRSENLSRGRRLELSTHWQVDGPEDRRIIYTPVEFKISATRPAKWTELVPPLQSIQGLLSLAYEGLVVADGGRVTMDTDQPPMESPTWWTARLMRRPEGAQAPRSMTEIPSFDLGTIGGIAGLRRWIELTDKHPRATGPLVARHRYGLHNVETRLMEVAAAIEYWVSAHRRSAQWARRSLGKGSFAANLAARVGTPFADLVGDPMAWARRFWSTNNLLKHEPNSEYDAYEVSVLADTGAVLLQSALLNRVARTTNPAQVVCGSHRYDHLGRQVRGLLGA</sequence>
<reference evidence="1 2" key="1">
    <citation type="submission" date="2016-01" db="EMBL/GenBank/DDBJ databases">
        <title>Genome sequence of Oerskovia enterophila VJag, an agar and cellulose degrading bacterium.</title>
        <authorList>
            <person name="Poehlein A."/>
            <person name="Jag V."/>
            <person name="Bengelsdorf F."/>
            <person name="Duerre P."/>
            <person name="Daniel R."/>
        </authorList>
    </citation>
    <scope>NUCLEOTIDE SEQUENCE [LARGE SCALE GENOMIC DNA]</scope>
    <source>
        <strain evidence="1 2">VJag</strain>
    </source>
</reference>
<dbReference type="Proteomes" id="UP000076447">
    <property type="component" value="Unassembled WGS sequence"/>
</dbReference>
<accession>A0A161YEL5</accession>
<evidence type="ECO:0008006" key="3">
    <source>
        <dbReference type="Google" id="ProtNLM"/>
    </source>
</evidence>
<dbReference type="EMBL" id="LRIE01000081">
    <property type="protein sequence ID" value="KZM34248.1"/>
    <property type="molecule type" value="Genomic_DNA"/>
</dbReference>
<gene>
    <name evidence="1" type="ORF">OJAG_30800</name>
</gene>
<organism evidence="1 2">
    <name type="scientific">Oerskovia enterophila</name>
    <dbReference type="NCBI Taxonomy" id="43678"/>
    <lineage>
        <taxon>Bacteria</taxon>
        <taxon>Bacillati</taxon>
        <taxon>Actinomycetota</taxon>
        <taxon>Actinomycetes</taxon>
        <taxon>Micrococcales</taxon>
        <taxon>Cellulomonadaceae</taxon>
        <taxon>Oerskovia</taxon>
    </lineage>
</organism>
<protein>
    <recommendedName>
        <fullName evidence="3">ApeA N-terminal domain-containing protein</fullName>
    </recommendedName>
</protein>
<dbReference type="PATRIC" id="fig|43678.3.peg.3231"/>
<comment type="caution">
    <text evidence="1">The sequence shown here is derived from an EMBL/GenBank/DDBJ whole genome shotgun (WGS) entry which is preliminary data.</text>
</comment>
<evidence type="ECO:0000313" key="2">
    <source>
        <dbReference type="Proteomes" id="UP000076447"/>
    </source>
</evidence>